<dbReference type="Pfam" id="PF13749">
    <property type="entry name" value="HATPase_c_4"/>
    <property type="match status" value="1"/>
</dbReference>
<dbReference type="Gene3D" id="3.30.950.30">
    <property type="entry name" value="Schlafen, AAA domain"/>
    <property type="match status" value="1"/>
</dbReference>
<dbReference type="InterPro" id="IPR038461">
    <property type="entry name" value="Schlafen_AlbA_2_dom_sf"/>
</dbReference>
<reference evidence="4" key="1">
    <citation type="journal article" date="2019" name="Int. J. Syst. Evol. Microbiol.">
        <title>The Global Catalogue of Microorganisms (GCM) 10K type strain sequencing project: providing services to taxonomists for standard genome sequencing and annotation.</title>
        <authorList>
            <consortium name="The Broad Institute Genomics Platform"/>
            <consortium name="The Broad Institute Genome Sequencing Center for Infectious Disease"/>
            <person name="Wu L."/>
            <person name="Ma J."/>
        </authorList>
    </citation>
    <scope>NUCLEOTIDE SEQUENCE [LARGE SCALE GENOMIC DNA]</scope>
    <source>
        <strain evidence="4">JCM 17839</strain>
    </source>
</reference>
<keyword evidence="3" id="KW-0067">ATP-binding</keyword>
<evidence type="ECO:0000313" key="4">
    <source>
        <dbReference type="Proteomes" id="UP001500731"/>
    </source>
</evidence>
<accession>A0ABP8P5B0</accession>
<dbReference type="PANTHER" id="PTHR30595:SF6">
    <property type="entry name" value="SCHLAFEN ALBA-2 DOMAIN-CONTAINING PROTEIN"/>
    <property type="match status" value="1"/>
</dbReference>
<comment type="caution">
    <text evidence="3">The sequence shown here is derived from an EMBL/GenBank/DDBJ whole genome shotgun (WGS) entry which is preliminary data.</text>
</comment>
<dbReference type="Pfam" id="PF04326">
    <property type="entry name" value="SLFN_AlbA_2"/>
    <property type="match status" value="1"/>
</dbReference>
<organism evidence="3 4">
    <name type="scientific">Microbacterium panaciterrae</name>
    <dbReference type="NCBI Taxonomy" id="985759"/>
    <lineage>
        <taxon>Bacteria</taxon>
        <taxon>Bacillati</taxon>
        <taxon>Actinomycetota</taxon>
        <taxon>Actinomycetes</taxon>
        <taxon>Micrococcales</taxon>
        <taxon>Microbacteriaceae</taxon>
        <taxon>Microbacterium</taxon>
    </lineage>
</organism>
<dbReference type="InterPro" id="IPR038475">
    <property type="entry name" value="RecG_C_sf"/>
</dbReference>
<dbReference type="InterPro" id="IPR007421">
    <property type="entry name" value="Schlafen_AlbA_2_dom"/>
</dbReference>
<protein>
    <submittedName>
        <fullName evidence="3">ATP-binding protein</fullName>
    </submittedName>
</protein>
<dbReference type="Gene3D" id="3.30.565.60">
    <property type="match status" value="1"/>
</dbReference>
<keyword evidence="4" id="KW-1185">Reference proteome</keyword>
<evidence type="ECO:0000313" key="3">
    <source>
        <dbReference type="EMBL" id="GAA4480347.1"/>
    </source>
</evidence>
<feature type="region of interest" description="Disordered" evidence="1">
    <location>
        <begin position="554"/>
        <end position="601"/>
    </location>
</feature>
<dbReference type="Gene3D" id="6.10.10.130">
    <property type="match status" value="1"/>
</dbReference>
<dbReference type="GO" id="GO:0005524">
    <property type="term" value="F:ATP binding"/>
    <property type="evidence" value="ECO:0007669"/>
    <property type="project" value="UniProtKB-KW"/>
</dbReference>
<proteinExistence type="predicted"/>
<evidence type="ECO:0000256" key="1">
    <source>
        <dbReference type="SAM" id="MobiDB-lite"/>
    </source>
</evidence>
<feature type="compositionally biased region" description="Acidic residues" evidence="1">
    <location>
        <begin position="590"/>
        <end position="601"/>
    </location>
</feature>
<dbReference type="EMBL" id="BAABGP010000004">
    <property type="protein sequence ID" value="GAA4480347.1"/>
    <property type="molecule type" value="Genomic_DNA"/>
</dbReference>
<sequence length="601" mass="64987">MEVVVDALDRVFARIVEGTYSAADSEALCLEFKTDGRSVKDDLGNIAEAAACLANAAGGHLVVGVDDRKTGAAAFVGTHLDPEKTRLRIYEVTQPPLLVEAETRTTMQGTVLVLTIPVSTQVHSANGRIPTERVADRCLPMSTERIAAVTARKTGRDWSAQPSGVPAVEADPVSMQVAREMLARSIDLGKRRLAEATDVDLLRALGVVLEDQTLTNAGALLVTRAYEHAVLISYTHRRTPAGQLTANEQLTGPLVVAIQRVFDLIGARLETTPVSIGKGQQLHIADLPEPAVREAVINGVMHRDYFSSERIAVEHTLTQLRVSSPGGFVPGVSVNNVLTTSSRTRNANLAAALRTLGLAETAGSGVDRMYAEMARLGHEPPRFSADFTRVDVTLLGGAPNTSLARYVATLPQEEAVDADTMVILLTLLTQRTVSAEELTPLLQKPAVVEAQSVLSRLSAEEIRLLEPTRETARRAHPKYRLREEALAALGSAVTYRRRTTDQVDRKIIELVNETGVINARMVRVLLDLDTVGASRVLADLVERQILRKTSEATRGPSVTYGKGAAFPAKSSRRGRAESIVSSGRSRENELAFDDLDDQARD</sequence>
<gene>
    <name evidence="3" type="ORF">GCM10023171_07040</name>
</gene>
<dbReference type="RefSeq" id="WP_345184395.1">
    <property type="nucleotide sequence ID" value="NZ_BAABGP010000004.1"/>
</dbReference>
<feature type="domain" description="Schlafen AlbA-2" evidence="2">
    <location>
        <begin position="30"/>
        <end position="141"/>
    </location>
</feature>
<dbReference type="PANTHER" id="PTHR30595">
    <property type="entry name" value="GLPR-RELATED TRANSCRIPTIONAL REPRESSOR"/>
    <property type="match status" value="1"/>
</dbReference>
<keyword evidence="3" id="KW-0547">Nucleotide-binding</keyword>
<dbReference type="Proteomes" id="UP001500731">
    <property type="component" value="Unassembled WGS sequence"/>
</dbReference>
<name>A0ABP8P5B0_9MICO</name>
<evidence type="ECO:0000259" key="2">
    <source>
        <dbReference type="Pfam" id="PF04326"/>
    </source>
</evidence>